<evidence type="ECO:0000256" key="5">
    <source>
        <dbReference type="SAM" id="MobiDB-lite"/>
    </source>
</evidence>
<evidence type="ECO:0000313" key="7">
    <source>
        <dbReference type="EMBL" id="KAK6746769.1"/>
    </source>
</evidence>
<evidence type="ECO:0000256" key="3">
    <source>
        <dbReference type="ARBA" id="ARBA00022668"/>
    </source>
</evidence>
<feature type="compositionally biased region" description="Low complexity" evidence="5">
    <location>
        <begin position="20"/>
        <end position="35"/>
    </location>
</feature>
<dbReference type="EC" id="3.1.4.54" evidence="2"/>
<keyword evidence="3" id="KW-1208">Phospholipid metabolism</keyword>
<dbReference type="PANTHER" id="PTHR15032:SF4">
    <property type="entry name" value="N-ACYL-PHOSPHATIDYLETHANOLAMINE-HYDROLYZING PHOSPHOLIPASE D"/>
    <property type="match status" value="1"/>
</dbReference>
<evidence type="ECO:0000256" key="1">
    <source>
        <dbReference type="ARBA" id="ARBA00010127"/>
    </source>
</evidence>
<dbReference type="InterPro" id="IPR001279">
    <property type="entry name" value="Metallo-B-lactamas"/>
</dbReference>
<comment type="similarity">
    <text evidence="1">Belongs to the NAPE-PLD family.</text>
</comment>
<organism evidence="7 8">
    <name type="scientific">Necator americanus</name>
    <name type="common">Human hookworm</name>
    <dbReference type="NCBI Taxonomy" id="51031"/>
    <lineage>
        <taxon>Eukaryota</taxon>
        <taxon>Metazoa</taxon>
        <taxon>Ecdysozoa</taxon>
        <taxon>Nematoda</taxon>
        <taxon>Chromadorea</taxon>
        <taxon>Rhabditida</taxon>
        <taxon>Rhabditina</taxon>
        <taxon>Rhabditomorpha</taxon>
        <taxon>Strongyloidea</taxon>
        <taxon>Ancylostomatidae</taxon>
        <taxon>Bunostominae</taxon>
        <taxon>Necator</taxon>
    </lineage>
</organism>
<keyword evidence="3" id="KW-0442">Lipid degradation</keyword>
<dbReference type="PANTHER" id="PTHR15032">
    <property type="entry name" value="N-ACYL-PHOSPHATIDYLETHANOLAMINE-HYDROLYZING PHOSPHOLIPASE D"/>
    <property type="match status" value="1"/>
</dbReference>
<dbReference type="InterPro" id="IPR024884">
    <property type="entry name" value="NAPE-PLD"/>
</dbReference>
<feature type="domain" description="Metallo-beta-lactamase" evidence="6">
    <location>
        <begin position="123"/>
        <end position="332"/>
    </location>
</feature>
<dbReference type="EMBL" id="JAVFWL010000004">
    <property type="protein sequence ID" value="KAK6746769.1"/>
    <property type="molecule type" value="Genomic_DNA"/>
</dbReference>
<dbReference type="PIRSF" id="PIRSF038896">
    <property type="entry name" value="NAPE-PLD"/>
    <property type="match status" value="1"/>
</dbReference>
<reference evidence="7 8" key="1">
    <citation type="submission" date="2023-08" db="EMBL/GenBank/DDBJ databases">
        <title>A Necator americanus chromosomal reference genome.</title>
        <authorList>
            <person name="Ilik V."/>
            <person name="Petrzelkova K.J."/>
            <person name="Pardy F."/>
            <person name="Fuh T."/>
            <person name="Niatou-Singa F.S."/>
            <person name="Gouil Q."/>
            <person name="Baker L."/>
            <person name="Ritchie M.E."/>
            <person name="Jex A.R."/>
            <person name="Gazzola D."/>
            <person name="Li H."/>
            <person name="Toshio Fujiwara R."/>
            <person name="Zhan B."/>
            <person name="Aroian R.V."/>
            <person name="Pafco B."/>
            <person name="Schwarz E.M."/>
        </authorList>
    </citation>
    <scope>NUCLEOTIDE SEQUENCE [LARGE SCALE GENOMIC DNA]</scope>
    <source>
        <strain evidence="7 8">Aroian</strain>
        <tissue evidence="7">Whole animal</tissue>
    </source>
</reference>
<evidence type="ECO:0000256" key="4">
    <source>
        <dbReference type="ARBA" id="ARBA00048025"/>
    </source>
</evidence>
<keyword evidence="3" id="KW-0443">Lipid metabolism</keyword>
<sequence>MVAFDWVKRERIRNVSPTDQSQSVAMTSSSSQSPSDFAKPLRDNGRFANPPSFDKWTGVPGFWSLLKWRLFEKDNSNIPDDNAELDEVLPVHNGTKFESKSKAEMFATWLGHATVLVQMEDIRFITDPVWSRRVSFSQWFGPKRYRPPPMEIEHLPTLHFGVISHDHYDHLDSYAVTTINERNPSMRWFVPLGMQKWMSSIGIRNSEDYPEKVTEMEWGEHDSFKVDDKNVTVWCLPSQHWGQRGAFDRNKRLWSGWAVVTPNRRFYYTGDTGYCDREFKKIGSRLGPFDLAAIPIGAYSPRWFMKSQHIDPHEAVAIHDLVRSKFSVGIHWGTYHMGSYEYYLEPKELLNDIMQNRTDLPPFVTLEMGQIWEESQDSNEDTLS</sequence>
<dbReference type="InterPro" id="IPR036866">
    <property type="entry name" value="RibonucZ/Hydroxyglut_hydro"/>
</dbReference>
<keyword evidence="8" id="KW-1185">Reference proteome</keyword>
<protein>
    <recommendedName>
        <fullName evidence="2">N-acetylphosphatidylethanolamine-hydrolyzing phospholipase D</fullName>
        <ecNumber evidence="2">3.1.4.54</ecNumber>
    </recommendedName>
</protein>
<dbReference type="Pfam" id="PF12706">
    <property type="entry name" value="Lactamase_B_2"/>
    <property type="match status" value="1"/>
</dbReference>
<evidence type="ECO:0000256" key="2">
    <source>
        <dbReference type="ARBA" id="ARBA00012279"/>
    </source>
</evidence>
<proteinExistence type="inferred from homology"/>
<name>A0ABR1D8J2_NECAM</name>
<dbReference type="Gene3D" id="3.60.15.10">
    <property type="entry name" value="Ribonuclease Z/Hydroxyacylglutathione hydrolase-like"/>
    <property type="match status" value="1"/>
</dbReference>
<dbReference type="SUPFAM" id="SSF56281">
    <property type="entry name" value="Metallo-hydrolase/oxidoreductase"/>
    <property type="match status" value="1"/>
</dbReference>
<accession>A0ABR1D8J2</accession>
<gene>
    <name evidence="7" type="primary">Necator_chrIV.g13477</name>
    <name evidence="7" type="ORF">RB195_000186</name>
</gene>
<comment type="catalytic activity">
    <reaction evidence="4">
        <text>N-(5Z,8Z,11Z,14Z-eicosatetraenoyl)-1,2-di-(9Z-octadecenoyl)-sn-glycero-3-phosphoethanolamine + H2O = N-(5Z,8Z,11Z,14Z-eicosatetraenoyl)-ethanolamine + 1,2-di-(9Z-octadecenoyl)-sn-glycero-3-phosphate + H(+)</text>
        <dbReference type="Rhea" id="RHEA:45528"/>
        <dbReference type="ChEBI" id="CHEBI:2700"/>
        <dbReference type="ChEBI" id="CHEBI:15377"/>
        <dbReference type="ChEBI" id="CHEBI:15378"/>
        <dbReference type="ChEBI" id="CHEBI:74546"/>
        <dbReference type="ChEBI" id="CHEBI:85277"/>
    </reaction>
    <physiologicalReaction direction="left-to-right" evidence="4">
        <dbReference type="Rhea" id="RHEA:45529"/>
    </physiologicalReaction>
</comment>
<dbReference type="Proteomes" id="UP001303046">
    <property type="component" value="Unassembled WGS sequence"/>
</dbReference>
<feature type="region of interest" description="Disordered" evidence="5">
    <location>
        <begin position="15"/>
        <end position="42"/>
    </location>
</feature>
<evidence type="ECO:0000313" key="8">
    <source>
        <dbReference type="Proteomes" id="UP001303046"/>
    </source>
</evidence>
<evidence type="ECO:0000259" key="6">
    <source>
        <dbReference type="Pfam" id="PF12706"/>
    </source>
</evidence>
<comment type="caution">
    <text evidence="7">The sequence shown here is derived from an EMBL/GenBank/DDBJ whole genome shotgun (WGS) entry which is preliminary data.</text>
</comment>
<keyword evidence="3" id="KW-0595">Phospholipid degradation</keyword>